<keyword evidence="4" id="KW-1185">Reference proteome</keyword>
<gene>
    <name evidence="3" type="ORF">PCON_03345</name>
</gene>
<reference evidence="3 4" key="1">
    <citation type="journal article" date="2013" name="PLoS Genet.">
        <title>The genome and development-dependent transcriptomes of Pyronema confluens: a window into fungal evolution.</title>
        <authorList>
            <person name="Traeger S."/>
            <person name="Altegoer F."/>
            <person name="Freitag M."/>
            <person name="Gabaldon T."/>
            <person name="Kempken F."/>
            <person name="Kumar A."/>
            <person name="Marcet-Houben M."/>
            <person name="Poggeler S."/>
            <person name="Stajich J.E."/>
            <person name="Nowrousian M."/>
        </authorList>
    </citation>
    <scope>NUCLEOTIDE SEQUENCE [LARGE SCALE GENOMIC DNA]</scope>
    <source>
        <strain evidence="4">CBS 100304</strain>
        <tissue evidence="3">Vegetative mycelium</tissue>
    </source>
</reference>
<dbReference type="GO" id="GO:0005524">
    <property type="term" value="F:ATP binding"/>
    <property type="evidence" value="ECO:0007669"/>
    <property type="project" value="UniProtKB-UniRule"/>
</dbReference>
<sequence length="513" mass="58229">MPTPTTFTQHIFKNISLIALSILFLPLDAFITATCLLWNFSQRFSDPPPAAPRNEPRRTVVVSSLCMAKGLLIARSFHLAGHKVIGVDFDTAHYAHSPVISSGAFSAALARYYRVATPRTDESRAKYATDMVDIIKKEGADLWICVSGVASTTEDALIKATVERETKCKVFQPDPETCDQLHEKHEFIRLVKEAGLRTPLTTLVTSREEVYEVLQQHPSTQFIVKCVELDDVSRSDMTQIPQPTPEKTEKFINSLDISPNKRWVVQEFIHGDEYCCHAVIVRGIVHAFVACPSSEMLMHYKPLPADCSLSRAMLAFVRKLVKTLEGGQLTGQLSFDFLIDPMEAKKKPESVKLFPIECNPRTHTAVILFKDQPQQLANAHLKLLEKDDHAPKDGKIAGVPAKETDIIGVAAPHVDRFTKKDYYWIGHDLVTDVAIPVSDFLMMKIGVYECLRQVSWYAVKVLTWKDATFEFWDPLPWFWLYHVYYPWMFVTSLLTGKRWSRVNTSTTRVFESY</sequence>
<dbReference type="eggNOG" id="ENOG502RZZG">
    <property type="taxonomic scope" value="Eukaryota"/>
</dbReference>
<dbReference type="GO" id="GO:0032259">
    <property type="term" value="P:methylation"/>
    <property type="evidence" value="ECO:0007669"/>
    <property type="project" value="UniProtKB-KW"/>
</dbReference>
<keyword evidence="3" id="KW-0808">Transferase</keyword>
<evidence type="ECO:0000313" key="3">
    <source>
        <dbReference type="EMBL" id="CCX16646.1"/>
    </source>
</evidence>
<keyword evidence="1" id="KW-0067">ATP-binding</keyword>
<dbReference type="SUPFAM" id="SSF56059">
    <property type="entry name" value="Glutathione synthetase ATP-binding domain-like"/>
    <property type="match status" value="1"/>
</dbReference>
<dbReference type="STRING" id="1076935.U4LCL4"/>
<protein>
    <submittedName>
        <fullName evidence="3">Similar to catechol O-methyltransferase [Exophiala dermatitidis NIH/UT8656] acc. no. EHY55161</fullName>
    </submittedName>
</protein>
<dbReference type="AlphaFoldDB" id="U4LCL4"/>
<evidence type="ECO:0000259" key="2">
    <source>
        <dbReference type="PROSITE" id="PS50975"/>
    </source>
</evidence>
<dbReference type="Proteomes" id="UP000018144">
    <property type="component" value="Unassembled WGS sequence"/>
</dbReference>
<dbReference type="OrthoDB" id="186626at2759"/>
<keyword evidence="1" id="KW-0547">Nucleotide-binding</keyword>
<dbReference type="EMBL" id="HF936492">
    <property type="protein sequence ID" value="CCX16646.1"/>
    <property type="molecule type" value="Genomic_DNA"/>
</dbReference>
<dbReference type="GO" id="GO:0008168">
    <property type="term" value="F:methyltransferase activity"/>
    <property type="evidence" value="ECO:0007669"/>
    <property type="project" value="UniProtKB-KW"/>
</dbReference>
<name>U4LCL4_PYROM</name>
<proteinExistence type="predicted"/>
<dbReference type="InterPro" id="IPR011761">
    <property type="entry name" value="ATP-grasp"/>
</dbReference>
<keyword evidence="3" id="KW-0489">Methyltransferase</keyword>
<organism evidence="3 4">
    <name type="scientific">Pyronema omphalodes (strain CBS 100304)</name>
    <name type="common">Pyronema confluens</name>
    <dbReference type="NCBI Taxonomy" id="1076935"/>
    <lineage>
        <taxon>Eukaryota</taxon>
        <taxon>Fungi</taxon>
        <taxon>Dikarya</taxon>
        <taxon>Ascomycota</taxon>
        <taxon>Pezizomycotina</taxon>
        <taxon>Pezizomycetes</taxon>
        <taxon>Pezizales</taxon>
        <taxon>Pyronemataceae</taxon>
        <taxon>Pyronema</taxon>
    </lineage>
</organism>
<accession>U4LCL4</accession>
<dbReference type="GO" id="GO:0046872">
    <property type="term" value="F:metal ion binding"/>
    <property type="evidence" value="ECO:0007669"/>
    <property type="project" value="InterPro"/>
</dbReference>
<evidence type="ECO:0000313" key="4">
    <source>
        <dbReference type="Proteomes" id="UP000018144"/>
    </source>
</evidence>
<dbReference type="OMA" id="CNPRTHS"/>
<dbReference type="PROSITE" id="PS50975">
    <property type="entry name" value="ATP_GRASP"/>
    <property type="match status" value="1"/>
</dbReference>
<feature type="domain" description="ATP-grasp" evidence="2">
    <location>
        <begin position="188"/>
        <end position="385"/>
    </location>
</feature>
<dbReference type="Gene3D" id="3.30.470.20">
    <property type="entry name" value="ATP-grasp fold, B domain"/>
    <property type="match status" value="1"/>
</dbReference>
<evidence type="ECO:0000256" key="1">
    <source>
        <dbReference type="PROSITE-ProRule" id="PRU00409"/>
    </source>
</evidence>